<feature type="domain" description="Electron transfer flavoprotein alpha/beta-subunit N-terminal" evidence="8">
    <location>
        <begin position="31"/>
        <end position="236"/>
    </location>
</feature>
<evidence type="ECO:0000256" key="1">
    <source>
        <dbReference type="ARBA" id="ARBA00004305"/>
    </source>
</evidence>
<dbReference type="AlphaFoldDB" id="A0AAV0ACM1"/>
<dbReference type="GO" id="GO:0009055">
    <property type="term" value="F:electron transfer activity"/>
    <property type="evidence" value="ECO:0007669"/>
    <property type="project" value="InterPro"/>
</dbReference>
<protein>
    <recommendedName>
        <fullName evidence="6 7">Probable electron transfer flavoprotein subunit beta</fullName>
    </recommendedName>
</protein>
<gene>
    <name evidence="9" type="ORF">PPACK8108_LOCUS7</name>
</gene>
<evidence type="ECO:0000259" key="8">
    <source>
        <dbReference type="SMART" id="SM00893"/>
    </source>
</evidence>
<evidence type="ECO:0000313" key="9">
    <source>
        <dbReference type="EMBL" id="CAH7665726.1"/>
    </source>
</evidence>
<dbReference type="Gene3D" id="3.40.50.620">
    <property type="entry name" value="HUPs"/>
    <property type="match status" value="1"/>
</dbReference>
<sequence length="274" mass="30786">MRCSLIHQIRVLVPIKRTIDYAVKIRVKPNQTAVETDGVKHSMNPFDEIAVEEAIRLRERYKEKIESITLLTITKNKKGGQEVLRTGLAMGADDGILIQWPESSKSDPDPSSVSKTISNLISKRSEEDEKKRVDLIICGKQAIDDDCSQVGGMLSGRLNWSLAQFISKIEFDSEFKRMDVEREIDGGIEKLLVPLPAVLTTDLRLNEPRYASLPNIMKAKKKPIETIKVEDLGIDPNQLRLEILKVEEPEKRKGGTKVEDVSAVVEKLKELGSL</sequence>
<proteinExistence type="inferred from homology"/>
<dbReference type="GO" id="GO:0009063">
    <property type="term" value="P:amino acid catabolic process"/>
    <property type="evidence" value="ECO:0007669"/>
    <property type="project" value="TreeGrafter"/>
</dbReference>
<comment type="cofactor">
    <cofactor evidence="7">
        <name>FAD</name>
        <dbReference type="ChEBI" id="CHEBI:57692"/>
    </cofactor>
    <text evidence="7">Binds 1 FAD per dimer.</text>
</comment>
<reference evidence="9" key="1">
    <citation type="submission" date="2022-06" db="EMBL/GenBank/DDBJ databases">
        <authorList>
            <consortium name="SYNGENTA / RWTH Aachen University"/>
        </authorList>
    </citation>
    <scope>NUCLEOTIDE SEQUENCE</scope>
</reference>
<evidence type="ECO:0000313" key="10">
    <source>
        <dbReference type="Proteomes" id="UP001153365"/>
    </source>
</evidence>
<dbReference type="PANTHER" id="PTHR21294:SF8">
    <property type="entry name" value="ELECTRON TRANSFER FLAVOPROTEIN SUBUNIT BETA"/>
    <property type="match status" value="1"/>
</dbReference>
<dbReference type="GO" id="GO:0005759">
    <property type="term" value="C:mitochondrial matrix"/>
    <property type="evidence" value="ECO:0007669"/>
    <property type="project" value="UniProtKB-SubCell"/>
</dbReference>
<dbReference type="CDD" id="cd01714">
    <property type="entry name" value="ETF_beta"/>
    <property type="match status" value="1"/>
</dbReference>
<dbReference type="SUPFAM" id="SSF52402">
    <property type="entry name" value="Adenine nucleotide alpha hydrolases-like"/>
    <property type="match status" value="1"/>
</dbReference>
<dbReference type="PROSITE" id="PS01065">
    <property type="entry name" value="ETF_BETA"/>
    <property type="match status" value="1"/>
</dbReference>
<organism evidence="9 10">
    <name type="scientific">Phakopsora pachyrhizi</name>
    <name type="common">Asian soybean rust disease fungus</name>
    <dbReference type="NCBI Taxonomy" id="170000"/>
    <lineage>
        <taxon>Eukaryota</taxon>
        <taxon>Fungi</taxon>
        <taxon>Dikarya</taxon>
        <taxon>Basidiomycota</taxon>
        <taxon>Pucciniomycotina</taxon>
        <taxon>Pucciniomycetes</taxon>
        <taxon>Pucciniales</taxon>
        <taxon>Phakopsoraceae</taxon>
        <taxon>Phakopsora</taxon>
    </lineage>
</organism>
<evidence type="ECO:0000256" key="3">
    <source>
        <dbReference type="ARBA" id="ARBA00022448"/>
    </source>
</evidence>
<dbReference type="GO" id="GO:0033539">
    <property type="term" value="P:fatty acid beta-oxidation using acyl-CoA dehydrogenase"/>
    <property type="evidence" value="ECO:0007669"/>
    <property type="project" value="TreeGrafter"/>
</dbReference>
<dbReference type="PIRSF" id="PIRSF000090">
    <property type="entry name" value="Beta-ETF"/>
    <property type="match status" value="1"/>
</dbReference>
<evidence type="ECO:0000256" key="6">
    <source>
        <dbReference type="ARBA" id="ARBA00070315"/>
    </source>
</evidence>
<comment type="subcellular location">
    <subcellularLocation>
        <location evidence="1 7">Mitochondrion matrix</location>
    </subcellularLocation>
</comment>
<accession>A0AAV0ACM1</accession>
<dbReference type="PANTHER" id="PTHR21294">
    <property type="entry name" value="ELECTRON TRANSFER FLAVOPROTEIN BETA-SUBUNIT"/>
    <property type="match status" value="1"/>
</dbReference>
<dbReference type="EMBL" id="CALTRL010000003">
    <property type="protein sequence ID" value="CAH7665726.1"/>
    <property type="molecule type" value="Genomic_DNA"/>
</dbReference>
<comment type="cofactor">
    <cofactor evidence="7">
        <name>AMP</name>
        <dbReference type="ChEBI" id="CHEBI:456215"/>
    </cofactor>
    <text evidence="7">Binds 1 AMP per subunit.</text>
</comment>
<keyword evidence="4 7" id="KW-0249">Electron transport</keyword>
<dbReference type="InterPro" id="IPR033948">
    <property type="entry name" value="ETF_beta_N"/>
</dbReference>
<dbReference type="InterPro" id="IPR012255">
    <property type="entry name" value="ETF_b"/>
</dbReference>
<dbReference type="Pfam" id="PF01012">
    <property type="entry name" value="ETF"/>
    <property type="match status" value="1"/>
</dbReference>
<dbReference type="InterPro" id="IPR014730">
    <property type="entry name" value="ETF_a/b_N"/>
</dbReference>
<evidence type="ECO:0000256" key="5">
    <source>
        <dbReference type="ARBA" id="ARBA00025416"/>
    </source>
</evidence>
<keyword evidence="7" id="KW-0496">Mitochondrion</keyword>
<evidence type="ECO:0000256" key="7">
    <source>
        <dbReference type="PIRNR" id="PIRNR000090"/>
    </source>
</evidence>
<comment type="subunit">
    <text evidence="7">Heterodimer of an alpha and a beta subunit.</text>
</comment>
<dbReference type="SMART" id="SM00893">
    <property type="entry name" value="ETF"/>
    <property type="match status" value="1"/>
</dbReference>
<keyword evidence="3 7" id="KW-0813">Transport</keyword>
<dbReference type="InterPro" id="IPR000049">
    <property type="entry name" value="ET-Flavoprotein_bsu_CS"/>
</dbReference>
<evidence type="ECO:0000256" key="2">
    <source>
        <dbReference type="ARBA" id="ARBA00007557"/>
    </source>
</evidence>
<name>A0AAV0ACM1_PHAPC</name>
<dbReference type="FunFam" id="3.40.50.620:FF:000011">
    <property type="entry name" value="Electron transfer flavoprotein subunit beta"/>
    <property type="match status" value="1"/>
</dbReference>
<comment type="caution">
    <text evidence="9">The sequence shown here is derived from an EMBL/GenBank/DDBJ whole genome shotgun (WGS) entry which is preliminary data.</text>
</comment>
<keyword evidence="10" id="KW-1185">Reference proteome</keyword>
<comment type="similarity">
    <text evidence="2 7">Belongs to the ETF beta-subunit/FixA family.</text>
</comment>
<evidence type="ECO:0000256" key="4">
    <source>
        <dbReference type="ARBA" id="ARBA00022982"/>
    </source>
</evidence>
<dbReference type="Proteomes" id="UP001153365">
    <property type="component" value="Unassembled WGS sequence"/>
</dbReference>
<dbReference type="InterPro" id="IPR014729">
    <property type="entry name" value="Rossmann-like_a/b/a_fold"/>
</dbReference>
<comment type="function">
    <text evidence="5 7">The electron transfer flavoprotein serves as a specific electron acceptor for several dehydrogenases, including five acyl-CoA dehydrogenases, glutaryl-CoA and sarcosine dehydrogenase. It transfers the electrons to the main mitochondrial respiratory chain via ETF-ubiquinone oxidoreductase (ETF dehydrogenase).</text>
</comment>